<dbReference type="GO" id="GO:0005634">
    <property type="term" value="C:nucleus"/>
    <property type="evidence" value="ECO:0007669"/>
    <property type="project" value="UniProtKB-SubCell"/>
</dbReference>
<evidence type="ECO:0000256" key="4">
    <source>
        <dbReference type="ARBA" id="ARBA00022771"/>
    </source>
</evidence>
<dbReference type="GO" id="GO:0003700">
    <property type="term" value="F:DNA-binding transcription factor activity"/>
    <property type="evidence" value="ECO:0007669"/>
    <property type="project" value="InterPro"/>
</dbReference>
<dbReference type="PANTHER" id="PTHR45680:SF23">
    <property type="entry name" value="NUCLEAR HORMONE RECEPTOR FAMILY"/>
    <property type="match status" value="1"/>
</dbReference>
<dbReference type="EMBL" id="CADEPM010000002">
    <property type="protein sequence ID" value="CAB3400969.1"/>
    <property type="molecule type" value="Genomic_DNA"/>
</dbReference>
<dbReference type="PANTHER" id="PTHR45680">
    <property type="entry name" value="NUCLEAR HORMONE RECEPTOR FAMILY"/>
    <property type="match status" value="1"/>
</dbReference>
<dbReference type="PROSITE" id="PS51843">
    <property type="entry name" value="NR_LBD"/>
    <property type="match status" value="1"/>
</dbReference>
<evidence type="ECO:0000256" key="7">
    <source>
        <dbReference type="ARBA" id="ARBA00023125"/>
    </source>
</evidence>
<sequence length="506" mass="58185">MLCLVCETEAHGQHFGIRCCRACAAFFRRTLTMDLKYKCRFLKKCEVSLNKRYSCRYCRFEKCLRVGMRKDMVQGKSEIEKDSSGAETDSIGNSPHSSTESYSYRPVPPFILAPNISQSQNIDNVYQPNGDLNQPNISFHHTVIEEVGRAVMPMSTPNTYPTQHNEYTYTDLSTFEEQSSSSMYIPNIPPITTAPTQFNPSPPINSEGSQTFAMAAQQATQDLHVNVQNYLTPAIDNLFSQPPDSFIDLPQIPLSLCQQALLAYQKHNKMWPQQDELIENMPLDMDLFMKNHYIEIEHIARFCMSIGVFAQLPKDQKWIIFKHFWTRFYELDRCFATCQRLGYNLNDERGVTLNGQVINFGISVVKLENFSDMDATQVKNFLKGSMDKVRLIFINPFKKLQPTEYELMYMMMSIMWSVSNLPGISDATKAIADKVEIRLAEELHTYYSVQYDNLNPNYAGRITKLSSIASAVDEITERKREDSQVSKTFNIFKHDFFLSDLTDFPV</sequence>
<protein>
    <recommendedName>
        <fullName evidence="17">Nuclear receptor domain-containing protein</fullName>
    </recommendedName>
</protein>
<evidence type="ECO:0000259" key="14">
    <source>
        <dbReference type="PROSITE" id="PS51843"/>
    </source>
</evidence>
<dbReference type="PRINTS" id="PR00047">
    <property type="entry name" value="STROIDFINGER"/>
</dbReference>
<keyword evidence="5 11" id="KW-0862">Zinc</keyword>
<dbReference type="InterPro" id="IPR001628">
    <property type="entry name" value="Znf_hrmn_rcpt"/>
</dbReference>
<evidence type="ECO:0000256" key="6">
    <source>
        <dbReference type="ARBA" id="ARBA00023015"/>
    </source>
</evidence>
<evidence type="ECO:0000256" key="5">
    <source>
        <dbReference type="ARBA" id="ARBA00022833"/>
    </source>
</evidence>
<gene>
    <name evidence="15" type="ORF">CBOVIS_LOCUS3787</name>
</gene>
<dbReference type="GO" id="GO:0000978">
    <property type="term" value="F:RNA polymerase II cis-regulatory region sequence-specific DNA binding"/>
    <property type="evidence" value="ECO:0007669"/>
    <property type="project" value="InterPro"/>
</dbReference>
<evidence type="ECO:0000256" key="11">
    <source>
        <dbReference type="RuleBase" id="RU004334"/>
    </source>
</evidence>
<evidence type="ECO:0000313" key="15">
    <source>
        <dbReference type="EMBL" id="CAB3400969.1"/>
    </source>
</evidence>
<dbReference type="CDD" id="cd06960">
    <property type="entry name" value="NR_DBD_HNF4A"/>
    <property type="match status" value="1"/>
</dbReference>
<dbReference type="InterPro" id="IPR035500">
    <property type="entry name" value="NHR-like_dom_sf"/>
</dbReference>
<evidence type="ECO:0000256" key="12">
    <source>
        <dbReference type="SAM" id="MobiDB-lite"/>
    </source>
</evidence>
<keyword evidence="16" id="KW-1185">Reference proteome</keyword>
<feature type="compositionally biased region" description="Basic and acidic residues" evidence="12">
    <location>
        <begin position="75"/>
        <end position="84"/>
    </location>
</feature>
<evidence type="ECO:0000256" key="1">
    <source>
        <dbReference type="ARBA" id="ARBA00004123"/>
    </source>
</evidence>
<comment type="subcellular location">
    <subcellularLocation>
        <location evidence="1 11">Nucleus</location>
    </subcellularLocation>
</comment>
<evidence type="ECO:0000256" key="10">
    <source>
        <dbReference type="ARBA" id="ARBA00023242"/>
    </source>
</evidence>
<keyword evidence="6 11" id="KW-0805">Transcription regulation</keyword>
<dbReference type="Pfam" id="PF00105">
    <property type="entry name" value="zf-C4"/>
    <property type="match status" value="1"/>
</dbReference>
<feature type="domain" description="NR LBD" evidence="14">
    <location>
        <begin position="252"/>
        <end position="505"/>
    </location>
</feature>
<dbReference type="GO" id="GO:0008270">
    <property type="term" value="F:zinc ion binding"/>
    <property type="evidence" value="ECO:0007669"/>
    <property type="project" value="UniProtKB-KW"/>
</dbReference>
<dbReference type="InterPro" id="IPR051152">
    <property type="entry name" value="C.elegans_Orphan_NR"/>
</dbReference>
<feature type="compositionally biased region" description="Polar residues" evidence="12">
    <location>
        <begin position="85"/>
        <end position="102"/>
    </location>
</feature>
<name>A0A8S1EN78_9PELO</name>
<comment type="caution">
    <text evidence="15">The sequence shown here is derived from an EMBL/GenBank/DDBJ whole genome shotgun (WGS) entry which is preliminary data.</text>
</comment>
<dbReference type="Proteomes" id="UP000494206">
    <property type="component" value="Unassembled WGS sequence"/>
</dbReference>
<evidence type="ECO:0000256" key="3">
    <source>
        <dbReference type="ARBA" id="ARBA00022723"/>
    </source>
</evidence>
<evidence type="ECO:0000256" key="9">
    <source>
        <dbReference type="ARBA" id="ARBA00023170"/>
    </source>
</evidence>
<feature type="domain" description="Nuclear receptor" evidence="13">
    <location>
        <begin position="1"/>
        <end position="75"/>
    </location>
</feature>
<accession>A0A8S1EN78</accession>
<feature type="region of interest" description="Disordered" evidence="12">
    <location>
        <begin position="75"/>
        <end position="102"/>
    </location>
</feature>
<keyword evidence="3 11" id="KW-0479">Metal-binding</keyword>
<keyword evidence="4 11" id="KW-0863">Zinc-finger</keyword>
<evidence type="ECO:0000313" key="16">
    <source>
        <dbReference type="Proteomes" id="UP000494206"/>
    </source>
</evidence>
<dbReference type="SMART" id="SM00399">
    <property type="entry name" value="ZnF_C4"/>
    <property type="match status" value="1"/>
</dbReference>
<keyword evidence="7 11" id="KW-0238">DNA-binding</keyword>
<reference evidence="15 16" key="1">
    <citation type="submission" date="2020-04" db="EMBL/GenBank/DDBJ databases">
        <authorList>
            <person name="Laetsch R D."/>
            <person name="Stevens L."/>
            <person name="Kumar S."/>
            <person name="Blaxter L. M."/>
        </authorList>
    </citation>
    <scope>NUCLEOTIDE SEQUENCE [LARGE SCALE GENOMIC DNA]</scope>
</reference>
<evidence type="ECO:0000256" key="8">
    <source>
        <dbReference type="ARBA" id="ARBA00023163"/>
    </source>
</evidence>
<dbReference type="Gene3D" id="1.10.565.10">
    <property type="entry name" value="Retinoid X Receptor"/>
    <property type="match status" value="1"/>
</dbReference>
<evidence type="ECO:0000259" key="13">
    <source>
        <dbReference type="PROSITE" id="PS51030"/>
    </source>
</evidence>
<dbReference type="SUPFAM" id="SSF57716">
    <property type="entry name" value="Glucocorticoid receptor-like (DNA-binding domain)"/>
    <property type="match status" value="1"/>
</dbReference>
<evidence type="ECO:0008006" key="17">
    <source>
        <dbReference type="Google" id="ProtNLM"/>
    </source>
</evidence>
<evidence type="ECO:0000256" key="2">
    <source>
        <dbReference type="ARBA" id="ARBA00005993"/>
    </source>
</evidence>
<keyword evidence="8 11" id="KW-0804">Transcription</keyword>
<dbReference type="PROSITE" id="PS51030">
    <property type="entry name" value="NUCLEAR_REC_DBD_2"/>
    <property type="match status" value="1"/>
</dbReference>
<keyword evidence="10 11" id="KW-0539">Nucleus</keyword>
<dbReference type="InterPro" id="IPR000536">
    <property type="entry name" value="Nucl_hrmn_rcpt_lig-bd"/>
</dbReference>
<comment type="similarity">
    <text evidence="2 11">Belongs to the nuclear hormone receptor family.</text>
</comment>
<organism evidence="15 16">
    <name type="scientific">Caenorhabditis bovis</name>
    <dbReference type="NCBI Taxonomy" id="2654633"/>
    <lineage>
        <taxon>Eukaryota</taxon>
        <taxon>Metazoa</taxon>
        <taxon>Ecdysozoa</taxon>
        <taxon>Nematoda</taxon>
        <taxon>Chromadorea</taxon>
        <taxon>Rhabditida</taxon>
        <taxon>Rhabditina</taxon>
        <taxon>Rhabditomorpha</taxon>
        <taxon>Rhabditoidea</taxon>
        <taxon>Rhabditidae</taxon>
        <taxon>Peloderinae</taxon>
        <taxon>Caenorhabditis</taxon>
    </lineage>
</organism>
<dbReference type="OrthoDB" id="5789759at2759"/>
<proteinExistence type="inferred from homology"/>
<dbReference type="Pfam" id="PF00104">
    <property type="entry name" value="Hormone_recep"/>
    <property type="match status" value="1"/>
</dbReference>
<dbReference type="SUPFAM" id="SSF48508">
    <property type="entry name" value="Nuclear receptor ligand-binding domain"/>
    <property type="match status" value="1"/>
</dbReference>
<dbReference type="InterPro" id="IPR049636">
    <property type="entry name" value="HNF4-like_DBD"/>
</dbReference>
<dbReference type="CDD" id="cd06157">
    <property type="entry name" value="NR_LBD"/>
    <property type="match status" value="1"/>
</dbReference>
<dbReference type="InterPro" id="IPR013088">
    <property type="entry name" value="Znf_NHR/GATA"/>
</dbReference>
<keyword evidence="9 11" id="KW-0675">Receptor</keyword>
<dbReference type="SMART" id="SM00430">
    <property type="entry name" value="HOLI"/>
    <property type="match status" value="1"/>
</dbReference>
<dbReference type="Gene3D" id="3.30.50.10">
    <property type="entry name" value="Erythroid Transcription Factor GATA-1, subunit A"/>
    <property type="match status" value="1"/>
</dbReference>
<dbReference type="PROSITE" id="PS00031">
    <property type="entry name" value="NUCLEAR_REC_DBD_1"/>
    <property type="match status" value="1"/>
</dbReference>
<dbReference type="AlphaFoldDB" id="A0A8S1EN78"/>